<protein>
    <submittedName>
        <fullName evidence="2">8221_t:CDS:1</fullName>
    </submittedName>
</protein>
<dbReference type="Proteomes" id="UP000789739">
    <property type="component" value="Unassembled WGS sequence"/>
</dbReference>
<comment type="caution">
    <text evidence="2">The sequence shown here is derived from an EMBL/GenBank/DDBJ whole genome shotgun (WGS) entry which is preliminary data.</text>
</comment>
<dbReference type="EMBL" id="CAJVPI010006474">
    <property type="protein sequence ID" value="CAG8678856.1"/>
    <property type="molecule type" value="Genomic_DNA"/>
</dbReference>
<reference evidence="2" key="1">
    <citation type="submission" date="2021-06" db="EMBL/GenBank/DDBJ databases">
        <authorList>
            <person name="Kallberg Y."/>
            <person name="Tangrot J."/>
            <person name="Rosling A."/>
        </authorList>
    </citation>
    <scope>NUCLEOTIDE SEQUENCE</scope>
    <source>
        <strain evidence="2">BR232B</strain>
    </source>
</reference>
<feature type="compositionally biased region" description="Polar residues" evidence="1">
    <location>
        <begin position="28"/>
        <end position="39"/>
    </location>
</feature>
<feature type="non-terminal residue" evidence="2">
    <location>
        <position position="1"/>
    </location>
</feature>
<dbReference type="AlphaFoldDB" id="A0A9N9EKS3"/>
<proteinExistence type="predicted"/>
<feature type="region of interest" description="Disordered" evidence="1">
    <location>
        <begin position="20"/>
        <end position="102"/>
    </location>
</feature>
<evidence type="ECO:0000313" key="2">
    <source>
        <dbReference type="EMBL" id="CAG8678856.1"/>
    </source>
</evidence>
<feature type="compositionally biased region" description="Polar residues" evidence="1">
    <location>
        <begin position="83"/>
        <end position="102"/>
    </location>
</feature>
<dbReference type="OrthoDB" id="432234at2759"/>
<accession>A0A9N9EKS3</accession>
<evidence type="ECO:0000256" key="1">
    <source>
        <dbReference type="SAM" id="MobiDB-lite"/>
    </source>
</evidence>
<keyword evidence="3" id="KW-1185">Reference proteome</keyword>
<organism evidence="2 3">
    <name type="scientific">Paraglomus brasilianum</name>
    <dbReference type="NCBI Taxonomy" id="144538"/>
    <lineage>
        <taxon>Eukaryota</taxon>
        <taxon>Fungi</taxon>
        <taxon>Fungi incertae sedis</taxon>
        <taxon>Mucoromycota</taxon>
        <taxon>Glomeromycotina</taxon>
        <taxon>Glomeromycetes</taxon>
        <taxon>Paraglomerales</taxon>
        <taxon>Paraglomeraceae</taxon>
        <taxon>Paraglomus</taxon>
    </lineage>
</organism>
<sequence>VMDDKLYVELHVFEYESLSNFIEPMTDTPPTSISPSKYSRLSRLTKEAINTPPASKSTKQKTDETTTEHQPNNDINENRPSEHTTNTKQSANSYSRTGNLDD</sequence>
<evidence type="ECO:0000313" key="3">
    <source>
        <dbReference type="Proteomes" id="UP000789739"/>
    </source>
</evidence>
<name>A0A9N9EKS3_9GLOM</name>
<gene>
    <name evidence="2" type="ORF">PBRASI_LOCUS11692</name>
</gene>